<dbReference type="NCBIfam" id="TIGR01563">
    <property type="entry name" value="gp16_SPP1"/>
    <property type="match status" value="1"/>
</dbReference>
<dbReference type="AlphaFoldDB" id="A0A5C5ZV76"/>
<evidence type="ECO:0000313" key="2">
    <source>
        <dbReference type="EMBL" id="TWT91442.1"/>
    </source>
</evidence>
<reference evidence="2 3" key="1">
    <citation type="submission" date="2019-02" db="EMBL/GenBank/DDBJ databases">
        <title>Deep-cultivation of Planctomycetes and their phenomic and genomic characterization uncovers novel biology.</title>
        <authorList>
            <person name="Wiegand S."/>
            <person name="Jogler M."/>
            <person name="Boedeker C."/>
            <person name="Pinto D."/>
            <person name="Vollmers J."/>
            <person name="Rivas-Marin E."/>
            <person name="Kohn T."/>
            <person name="Peeters S.H."/>
            <person name="Heuer A."/>
            <person name="Rast P."/>
            <person name="Oberbeckmann S."/>
            <person name="Bunk B."/>
            <person name="Jeske O."/>
            <person name="Meyerdierks A."/>
            <person name="Storesund J.E."/>
            <person name="Kallscheuer N."/>
            <person name="Luecker S."/>
            <person name="Lage O.M."/>
            <person name="Pohl T."/>
            <person name="Merkel B.J."/>
            <person name="Hornburger P."/>
            <person name="Mueller R.-W."/>
            <person name="Bruemmer F."/>
            <person name="Labrenz M."/>
            <person name="Spormann A.M."/>
            <person name="Op Den Camp H."/>
            <person name="Overmann J."/>
            <person name="Amann R."/>
            <person name="Jetten M.S.M."/>
            <person name="Mascher T."/>
            <person name="Medema M.H."/>
            <person name="Devos D.P."/>
            <person name="Kaster A.-K."/>
            <person name="Ovreas L."/>
            <person name="Rohde M."/>
            <person name="Galperin M.Y."/>
            <person name="Jogler C."/>
        </authorList>
    </citation>
    <scope>NUCLEOTIDE SEQUENCE [LARGE SCALE GENOMIC DNA]</scope>
    <source>
        <strain evidence="2 3">Pla100</strain>
    </source>
</reference>
<dbReference type="Gene3D" id="2.40.10.270">
    <property type="entry name" value="Bacteriophage SPP1 head-tail adaptor protein"/>
    <property type="match status" value="1"/>
</dbReference>
<dbReference type="RefSeq" id="WP_146581294.1">
    <property type="nucleotide sequence ID" value="NZ_SJPM01000015.1"/>
</dbReference>
<keyword evidence="3" id="KW-1185">Reference proteome</keyword>
<dbReference type="InterPro" id="IPR038666">
    <property type="entry name" value="SSP1_head-tail_sf"/>
</dbReference>
<sequence>MSQSKLRREGGDFRIGRLRDAVDVLSPTRTENNSTGEIETTWSVILSKLPAHVRALQAERGRQVVSVTRLEVTIRYRQDLTGDLERRLFVDGQQWRVTATIDPDRRRRFLIITAVRMDLVDEGSGS</sequence>
<dbReference type="OrthoDB" id="7570189at2"/>
<evidence type="ECO:0000313" key="1">
    <source>
        <dbReference type="EMBL" id="TWT91393.1"/>
    </source>
</evidence>
<accession>A0A5C5ZV76</accession>
<comment type="caution">
    <text evidence="2">The sequence shown here is derived from an EMBL/GenBank/DDBJ whole genome shotgun (WGS) entry which is preliminary data.</text>
</comment>
<dbReference type="EMBL" id="SJPM01000015">
    <property type="protein sequence ID" value="TWT91393.1"/>
    <property type="molecule type" value="Genomic_DNA"/>
</dbReference>
<dbReference type="Pfam" id="PF05521">
    <property type="entry name" value="Phage_HCP"/>
    <property type="match status" value="1"/>
</dbReference>
<evidence type="ECO:0000313" key="3">
    <source>
        <dbReference type="Proteomes" id="UP000316213"/>
    </source>
</evidence>
<dbReference type="Proteomes" id="UP000316213">
    <property type="component" value="Unassembled WGS sequence"/>
</dbReference>
<dbReference type="EMBL" id="SJPM01000015">
    <property type="protein sequence ID" value="TWT91442.1"/>
    <property type="molecule type" value="Genomic_DNA"/>
</dbReference>
<protein>
    <submittedName>
        <fullName evidence="2">Phage head-tail joining protein</fullName>
    </submittedName>
</protein>
<dbReference type="InterPro" id="IPR008767">
    <property type="entry name" value="Phage_SPP1_head-tail_adaptor"/>
</dbReference>
<proteinExistence type="predicted"/>
<gene>
    <name evidence="1" type="ORF">Pla100_52430</name>
    <name evidence="2" type="ORF">Pla100_52920</name>
</gene>
<organism evidence="2 3">
    <name type="scientific">Neorhodopirellula pilleata</name>
    <dbReference type="NCBI Taxonomy" id="2714738"/>
    <lineage>
        <taxon>Bacteria</taxon>
        <taxon>Pseudomonadati</taxon>
        <taxon>Planctomycetota</taxon>
        <taxon>Planctomycetia</taxon>
        <taxon>Pirellulales</taxon>
        <taxon>Pirellulaceae</taxon>
        <taxon>Neorhodopirellula</taxon>
    </lineage>
</organism>
<name>A0A5C5ZV76_9BACT</name>